<dbReference type="Proteomes" id="UP001165960">
    <property type="component" value="Unassembled WGS sequence"/>
</dbReference>
<keyword evidence="2" id="KW-1185">Reference proteome</keyword>
<sequence length="77" mass="8604">MGCLYSNLRVAQLKPQPVTKPHMPSTVHLKWFRTAAVGFCYVVLIVDIVHNLATPLSLVKYLTGFAFYGITAYMTVT</sequence>
<gene>
    <name evidence="1" type="ORF">DSO57_1002847</name>
</gene>
<dbReference type="EMBL" id="QTSX02006396">
    <property type="protein sequence ID" value="KAJ9055555.1"/>
    <property type="molecule type" value="Genomic_DNA"/>
</dbReference>
<evidence type="ECO:0000313" key="1">
    <source>
        <dbReference type="EMBL" id="KAJ9055555.1"/>
    </source>
</evidence>
<evidence type="ECO:0000313" key="2">
    <source>
        <dbReference type="Proteomes" id="UP001165960"/>
    </source>
</evidence>
<proteinExistence type="predicted"/>
<name>A0ACC2RZV3_9FUNG</name>
<accession>A0ACC2RZV3</accession>
<protein>
    <submittedName>
        <fullName evidence="1">Uncharacterized protein</fullName>
    </submittedName>
</protein>
<comment type="caution">
    <text evidence="1">The sequence shown here is derived from an EMBL/GenBank/DDBJ whole genome shotgun (WGS) entry which is preliminary data.</text>
</comment>
<organism evidence="1 2">
    <name type="scientific">Entomophthora muscae</name>
    <dbReference type="NCBI Taxonomy" id="34485"/>
    <lineage>
        <taxon>Eukaryota</taxon>
        <taxon>Fungi</taxon>
        <taxon>Fungi incertae sedis</taxon>
        <taxon>Zoopagomycota</taxon>
        <taxon>Entomophthoromycotina</taxon>
        <taxon>Entomophthoromycetes</taxon>
        <taxon>Entomophthorales</taxon>
        <taxon>Entomophthoraceae</taxon>
        <taxon>Entomophthora</taxon>
    </lineage>
</organism>
<reference evidence="1" key="1">
    <citation type="submission" date="2022-04" db="EMBL/GenBank/DDBJ databases">
        <title>Genome of the entomopathogenic fungus Entomophthora muscae.</title>
        <authorList>
            <person name="Elya C."/>
            <person name="Lovett B.R."/>
            <person name="Lee E."/>
            <person name="Macias A.M."/>
            <person name="Hajek A.E."/>
            <person name="De Bivort B.L."/>
            <person name="Kasson M.T."/>
            <person name="De Fine Licht H.H."/>
            <person name="Stajich J.E."/>
        </authorList>
    </citation>
    <scope>NUCLEOTIDE SEQUENCE</scope>
    <source>
        <strain evidence="1">Berkeley</strain>
    </source>
</reference>